<sequence length="384" mass="41365">MLTESVQSNEEDKGMADILVVDDVAENLHMLQLILRQQGHTVLAAINAEIALNIIKRKPPELVITDIKMPGTSGIELCKILKTEKHTSHIPVIFVSVHSDTDWIVEALHAGGNDYITKPFIPAEILARVDTQIKLLDAQKSAVKQQLSQVMNEMVIGVAHEINTPLGTAITAVSHCSDTVHKLISALQTNSADPEVFADKLAQCDTSLALSQKNLTRVAKFVSMVKQIARVECPVSPTRVNLIDLADKVHSAWSDKPVDVHVAVNQNQVAVFDGGLVASVLDTLIANSLSHGRQEGALQVNIVISIEDGVLSISCEDNGLGLDGISEEDMLKPFVTTKRGNTGHVGLSASVAANLIVNALDGTYSVRNHQHGLEWQISLPVDAV</sequence>
<dbReference type="InterPro" id="IPR036890">
    <property type="entry name" value="HATPase_C_sf"/>
</dbReference>
<dbReference type="PANTHER" id="PTHR43547">
    <property type="entry name" value="TWO-COMPONENT HISTIDINE KINASE"/>
    <property type="match status" value="1"/>
</dbReference>
<dbReference type="PANTHER" id="PTHR43547:SF2">
    <property type="entry name" value="HYBRID SIGNAL TRANSDUCTION HISTIDINE KINASE C"/>
    <property type="match status" value="1"/>
</dbReference>
<protein>
    <submittedName>
        <fullName evidence="2">Response regulator</fullName>
    </submittedName>
</protein>
<dbReference type="Gene3D" id="3.30.565.10">
    <property type="entry name" value="Histidine kinase-like ATPase, C-terminal domain"/>
    <property type="match status" value="1"/>
</dbReference>
<evidence type="ECO:0000313" key="2">
    <source>
        <dbReference type="EMBL" id="QPB83049.1"/>
    </source>
</evidence>
<dbReference type="SMART" id="SM00448">
    <property type="entry name" value="REC"/>
    <property type="match status" value="1"/>
</dbReference>
<gene>
    <name evidence="2" type="ORF">CWC22_008610</name>
</gene>
<dbReference type="SUPFAM" id="SSF52172">
    <property type="entry name" value="CheY-like"/>
    <property type="match status" value="1"/>
</dbReference>
<dbReference type="PROSITE" id="PS50110">
    <property type="entry name" value="RESPONSE_REGULATORY"/>
    <property type="match status" value="1"/>
</dbReference>
<dbReference type="EMBL" id="CP045429">
    <property type="protein sequence ID" value="QPB83049.1"/>
    <property type="molecule type" value="Genomic_DNA"/>
</dbReference>
<reference evidence="2 3" key="1">
    <citation type="submission" date="2019-10" db="EMBL/GenBank/DDBJ databases">
        <title>Pseudoalteromonas rubra S4059.</title>
        <authorList>
            <person name="Paulsen S."/>
            <person name="Wang X."/>
        </authorList>
    </citation>
    <scope>NUCLEOTIDE SEQUENCE [LARGE SCALE GENOMIC DNA]</scope>
    <source>
        <strain evidence="2 3">S4059</strain>
    </source>
</reference>
<dbReference type="Pfam" id="PF00072">
    <property type="entry name" value="Response_reg"/>
    <property type="match status" value="1"/>
</dbReference>
<dbReference type="InterPro" id="IPR011006">
    <property type="entry name" value="CheY-like_superfamily"/>
</dbReference>
<dbReference type="SUPFAM" id="SSF47384">
    <property type="entry name" value="Homodimeric domain of signal transducing histidine kinase"/>
    <property type="match status" value="1"/>
</dbReference>
<dbReference type="Pfam" id="PF02518">
    <property type="entry name" value="HATPase_c"/>
    <property type="match status" value="1"/>
</dbReference>
<dbReference type="GO" id="GO:0000155">
    <property type="term" value="F:phosphorelay sensor kinase activity"/>
    <property type="evidence" value="ECO:0007669"/>
    <property type="project" value="InterPro"/>
</dbReference>
<dbReference type="Gene3D" id="3.40.50.2300">
    <property type="match status" value="1"/>
</dbReference>
<dbReference type="Gene3D" id="1.10.287.130">
    <property type="match status" value="1"/>
</dbReference>
<dbReference type="Proteomes" id="UP000305729">
    <property type="component" value="Chromosome 1"/>
</dbReference>
<evidence type="ECO:0000313" key="3">
    <source>
        <dbReference type="Proteomes" id="UP000305729"/>
    </source>
</evidence>
<dbReference type="STRING" id="43658.AT705_01485"/>
<dbReference type="AlphaFoldDB" id="A0A5S3V2Q4"/>
<dbReference type="SUPFAM" id="SSF55874">
    <property type="entry name" value="ATPase domain of HSP90 chaperone/DNA topoisomerase II/histidine kinase"/>
    <property type="match status" value="1"/>
</dbReference>
<dbReference type="InterPro" id="IPR003594">
    <property type="entry name" value="HATPase_dom"/>
</dbReference>
<keyword evidence="1" id="KW-0597">Phosphoprotein</keyword>
<accession>A0A5S3V2Q4</accession>
<name>A0A5S3V2Q4_9GAMM</name>
<dbReference type="InterPro" id="IPR005467">
    <property type="entry name" value="His_kinase_dom"/>
</dbReference>
<proteinExistence type="predicted"/>
<dbReference type="InterPro" id="IPR001789">
    <property type="entry name" value="Sig_transdc_resp-reg_receiver"/>
</dbReference>
<organism evidence="2 3">
    <name type="scientific">Pseudoalteromonas rubra</name>
    <dbReference type="NCBI Taxonomy" id="43658"/>
    <lineage>
        <taxon>Bacteria</taxon>
        <taxon>Pseudomonadati</taxon>
        <taxon>Pseudomonadota</taxon>
        <taxon>Gammaproteobacteria</taxon>
        <taxon>Alteromonadales</taxon>
        <taxon>Pseudoalteromonadaceae</taxon>
        <taxon>Pseudoalteromonas</taxon>
    </lineage>
</organism>
<evidence type="ECO:0000256" key="1">
    <source>
        <dbReference type="ARBA" id="ARBA00022553"/>
    </source>
</evidence>
<dbReference type="PROSITE" id="PS50109">
    <property type="entry name" value="HIS_KIN"/>
    <property type="match status" value="1"/>
</dbReference>
<dbReference type="InterPro" id="IPR036097">
    <property type="entry name" value="HisK_dim/P_sf"/>
</dbReference>